<name>A0A6L9SE18_9ACTN</name>
<organism evidence="7 8">
    <name type="scientific">Phytoactinopolyspora halotolerans</name>
    <dbReference type="NCBI Taxonomy" id="1981512"/>
    <lineage>
        <taxon>Bacteria</taxon>
        <taxon>Bacillati</taxon>
        <taxon>Actinomycetota</taxon>
        <taxon>Actinomycetes</taxon>
        <taxon>Jiangellales</taxon>
        <taxon>Jiangellaceae</taxon>
        <taxon>Phytoactinopolyspora</taxon>
    </lineage>
</organism>
<comment type="subunit">
    <text evidence="5">F-type ATPases have 2 components, F(1) - the catalytic core - and F(0) - the membrane proton channel. F(1) has five subunits: alpha(3), beta(3), gamma(1), delta(1), epsilon(1). F(0) has three main subunits: a(1), b(2) and c(10-14). The alpha and beta chains form an alternating ring which encloses part of the gamma chain. F(1) is attached to F(0) by a central stalk formed by the gamma and epsilon chains, while a peripheral stalk is formed by the delta and b chains.</text>
</comment>
<comment type="subcellular location">
    <subcellularLocation>
        <location evidence="1">Cell membrane</location>
        <topology evidence="1">Single-pass membrane protein</topology>
    </subcellularLocation>
</comment>
<evidence type="ECO:0000313" key="8">
    <source>
        <dbReference type="Proteomes" id="UP000475214"/>
    </source>
</evidence>
<feature type="compositionally biased region" description="Acidic residues" evidence="6">
    <location>
        <begin position="163"/>
        <end position="177"/>
    </location>
</feature>
<evidence type="ECO:0008006" key="9">
    <source>
        <dbReference type="Google" id="ProtNLM"/>
    </source>
</evidence>
<keyword evidence="8" id="KW-1185">Reference proteome</keyword>
<evidence type="ECO:0000256" key="6">
    <source>
        <dbReference type="SAM" id="MobiDB-lite"/>
    </source>
</evidence>
<reference evidence="7 8" key="1">
    <citation type="submission" date="2020-02" db="EMBL/GenBank/DDBJ databases">
        <authorList>
            <person name="Li X.-J."/>
            <person name="Han X.-M."/>
        </authorList>
    </citation>
    <scope>NUCLEOTIDE SEQUENCE [LARGE SCALE GENOMIC DNA]</scope>
    <source>
        <strain evidence="7 8">CCTCC AB 2017055</strain>
    </source>
</reference>
<dbReference type="GO" id="GO:1902600">
    <property type="term" value="P:proton transmembrane transport"/>
    <property type="evidence" value="ECO:0007669"/>
    <property type="project" value="UniProtKB-KW"/>
</dbReference>
<dbReference type="InterPro" id="IPR028987">
    <property type="entry name" value="ATP_synth_B-like_membr_sf"/>
</dbReference>
<dbReference type="SUPFAM" id="SSF81573">
    <property type="entry name" value="F1F0 ATP synthase subunit B, membrane domain"/>
    <property type="match status" value="1"/>
</dbReference>
<dbReference type="GO" id="GO:0006754">
    <property type="term" value="P:ATP biosynthetic process"/>
    <property type="evidence" value="ECO:0007669"/>
    <property type="project" value="UniProtKB-KW"/>
</dbReference>
<evidence type="ECO:0000256" key="4">
    <source>
        <dbReference type="ARBA" id="ARBA00023310"/>
    </source>
</evidence>
<evidence type="ECO:0000256" key="1">
    <source>
        <dbReference type="ARBA" id="ARBA00004162"/>
    </source>
</evidence>
<evidence type="ECO:0000256" key="3">
    <source>
        <dbReference type="ARBA" id="ARBA00022781"/>
    </source>
</evidence>
<gene>
    <name evidence="7" type="ORF">G1H10_26050</name>
</gene>
<dbReference type="AlphaFoldDB" id="A0A6L9SE18"/>
<evidence type="ECO:0000313" key="7">
    <source>
        <dbReference type="EMBL" id="NEE03635.1"/>
    </source>
</evidence>
<dbReference type="EMBL" id="JAAGOA010000024">
    <property type="protein sequence ID" value="NEE03635.1"/>
    <property type="molecule type" value="Genomic_DNA"/>
</dbReference>
<feature type="region of interest" description="Disordered" evidence="6">
    <location>
        <begin position="140"/>
        <end position="187"/>
    </location>
</feature>
<evidence type="ECO:0000256" key="5">
    <source>
        <dbReference type="ARBA" id="ARBA00025830"/>
    </source>
</evidence>
<keyword evidence="3" id="KW-0375">Hydrogen ion transport</keyword>
<dbReference type="Proteomes" id="UP000475214">
    <property type="component" value="Unassembled WGS sequence"/>
</dbReference>
<keyword evidence="4" id="KW-0066">ATP synthesis</keyword>
<proteinExistence type="predicted"/>
<sequence>MEIHKKLDELAELVDSARTMPMSSSAIVNKTDVLAMITQVREMLPETLAAADTVIAQREELLAEARGKASKIIADARAEQARLVGDHTVLVEARRERGRTLEQTRLEIEAMKSALDDHVDAKLARLELVAERIVETVREGRQQLHETNPYDGLASALSTTDRDEAEPMPEGDEDDVDPFGSSDQRTE</sequence>
<evidence type="ECO:0000256" key="2">
    <source>
        <dbReference type="ARBA" id="ARBA00022448"/>
    </source>
</evidence>
<keyword evidence="3" id="KW-0406">Ion transport</keyword>
<accession>A0A6L9SE18</accession>
<keyword evidence="2" id="KW-0813">Transport</keyword>
<protein>
    <recommendedName>
        <fullName evidence="9">ATP synthase F0 subunit B</fullName>
    </recommendedName>
</protein>
<comment type="caution">
    <text evidence="7">The sequence shown here is derived from an EMBL/GenBank/DDBJ whole genome shotgun (WGS) entry which is preliminary data.</text>
</comment>
<dbReference type="RefSeq" id="WP_163743471.1">
    <property type="nucleotide sequence ID" value="NZ_JAAGOA010000024.1"/>
</dbReference>
<dbReference type="GO" id="GO:0005886">
    <property type="term" value="C:plasma membrane"/>
    <property type="evidence" value="ECO:0007669"/>
    <property type="project" value="UniProtKB-SubCell"/>
</dbReference>